<dbReference type="GO" id="GO:0006412">
    <property type="term" value="P:translation"/>
    <property type="evidence" value="ECO:0007669"/>
    <property type="project" value="InterPro"/>
</dbReference>
<evidence type="ECO:0000256" key="3">
    <source>
        <dbReference type="ARBA" id="ARBA00022884"/>
    </source>
</evidence>
<dbReference type="EMBL" id="MH591113">
    <property type="protein sequence ID" value="AYC65767.1"/>
    <property type="molecule type" value="Genomic_DNA"/>
</dbReference>
<evidence type="ECO:0000256" key="4">
    <source>
        <dbReference type="ARBA" id="ARBA00022980"/>
    </source>
</evidence>
<comment type="subunit">
    <text evidence="2">Part of the 30S ribosomal subunit.</text>
</comment>
<dbReference type="PANTHER" id="PTHR13479:SF40">
    <property type="entry name" value="SMALL RIBOSOMAL SUBUNIT PROTEIN BS18M"/>
    <property type="match status" value="1"/>
</dbReference>
<evidence type="ECO:0000256" key="2">
    <source>
        <dbReference type="ARBA" id="ARBA00011458"/>
    </source>
</evidence>
<keyword evidence="5 7" id="KW-0687">Ribonucleoprotein</keyword>
<dbReference type="InterPro" id="IPR036870">
    <property type="entry name" value="Ribosomal_bS18_sf"/>
</dbReference>
<reference evidence="8" key="1">
    <citation type="submission" date="2018-07" db="EMBL/GenBank/DDBJ databases">
        <authorList>
            <person name="Quirk P.G."/>
            <person name="Krulwich T.A."/>
        </authorList>
    </citation>
    <scope>NUCLEOTIDE SEQUENCE</scope>
</reference>
<dbReference type="InterPro" id="IPR001648">
    <property type="entry name" value="Ribosomal_bS18"/>
</dbReference>
<comment type="similarity">
    <text evidence="1 7">Belongs to the bacterial ribosomal protein bS18 family.</text>
</comment>
<protein>
    <recommendedName>
        <fullName evidence="6">Small ribosomal subunit protein bS18c</fullName>
    </recommendedName>
</protein>
<dbReference type="Gene3D" id="4.10.640.10">
    <property type="entry name" value="Ribosomal protein S18"/>
    <property type="match status" value="1"/>
</dbReference>
<keyword evidence="8" id="KW-0150">Chloroplast</keyword>
<dbReference type="GO" id="GO:0005763">
    <property type="term" value="C:mitochondrial small ribosomal subunit"/>
    <property type="evidence" value="ECO:0007669"/>
    <property type="project" value="TreeGrafter"/>
</dbReference>
<proteinExistence type="inferred from homology"/>
<evidence type="ECO:0000256" key="5">
    <source>
        <dbReference type="ARBA" id="ARBA00023274"/>
    </source>
</evidence>
<evidence type="ECO:0000256" key="1">
    <source>
        <dbReference type="ARBA" id="ARBA00005589"/>
    </source>
</evidence>
<gene>
    <name evidence="8" type="primary">rps18</name>
</gene>
<evidence type="ECO:0000313" key="8">
    <source>
        <dbReference type="EMBL" id="AYC65767.1"/>
    </source>
</evidence>
<keyword evidence="8" id="KW-0934">Plastid</keyword>
<dbReference type="NCBIfam" id="TIGR00165">
    <property type="entry name" value="S18"/>
    <property type="match status" value="1"/>
</dbReference>
<dbReference type="Pfam" id="PF01084">
    <property type="entry name" value="Ribosomal_S18"/>
    <property type="match status" value="1"/>
</dbReference>
<organism evidence="8">
    <name type="scientific">Udotea sp. TZ0819</name>
    <dbReference type="NCBI Taxonomy" id="2364085"/>
    <lineage>
        <taxon>Eukaryota</taxon>
        <taxon>Viridiplantae</taxon>
        <taxon>Chlorophyta</taxon>
        <taxon>core chlorophytes</taxon>
        <taxon>Ulvophyceae</taxon>
        <taxon>TCBD clade</taxon>
        <taxon>Bryopsidales</taxon>
        <taxon>Halimedineae</taxon>
        <taxon>Halimedaceae</taxon>
        <taxon>Udoteae</taxon>
        <taxon>Udotea</taxon>
    </lineage>
</organism>
<name>A0A386B292_9CHLO</name>
<geneLocation type="chloroplast" evidence="8"/>
<evidence type="ECO:0000256" key="6">
    <source>
        <dbReference type="ARBA" id="ARBA00035266"/>
    </source>
</evidence>
<keyword evidence="4 7" id="KW-0689">Ribosomal protein</keyword>
<dbReference type="PRINTS" id="PR00974">
    <property type="entry name" value="RIBOSOMALS18"/>
</dbReference>
<reference evidence="8" key="2">
    <citation type="journal article" date="2019" name="Mol. Phylogenet. Evol.">
        <title>Reassessment of the classification of bryopsidales (chlorophyta) based on chloroplast phylogenomic analyses.</title>
        <authorList>
            <person name="Cremen M.C."/>
            <person name="Leliaert F."/>
            <person name="West J."/>
            <person name="Lam D.W."/>
            <person name="Shimada S."/>
            <person name="Lopez-Bautista J.M."/>
            <person name="Verbruggen H."/>
        </authorList>
    </citation>
    <scope>NUCLEOTIDE SEQUENCE</scope>
</reference>
<dbReference type="SUPFAM" id="SSF46911">
    <property type="entry name" value="Ribosomal protein S18"/>
    <property type="match status" value="1"/>
</dbReference>
<dbReference type="GO" id="GO:0070181">
    <property type="term" value="F:small ribosomal subunit rRNA binding"/>
    <property type="evidence" value="ECO:0007669"/>
    <property type="project" value="TreeGrafter"/>
</dbReference>
<accession>A0A386B292</accession>
<dbReference type="AlphaFoldDB" id="A0A386B292"/>
<sequence>MQQFNYQFNYKEFLLLHSFIRVSGKIIPKRLSNLTTKQQRQVSKSIKNARIMSFLLFVPGKIAQLAVQQTGQ</sequence>
<evidence type="ECO:0000256" key="7">
    <source>
        <dbReference type="RuleBase" id="RU003910"/>
    </source>
</evidence>
<dbReference type="GO" id="GO:0003735">
    <property type="term" value="F:structural constituent of ribosome"/>
    <property type="evidence" value="ECO:0007669"/>
    <property type="project" value="InterPro"/>
</dbReference>
<keyword evidence="3" id="KW-0694">RNA-binding</keyword>
<dbReference type="PANTHER" id="PTHR13479">
    <property type="entry name" value="30S RIBOSOMAL PROTEIN S18"/>
    <property type="match status" value="1"/>
</dbReference>